<name>A0A915C429_PARUN</name>
<protein>
    <submittedName>
        <fullName evidence="2">Dolichyl-diphosphooligosaccharide--protein glycosyltransferase subunit 4</fullName>
    </submittedName>
</protein>
<dbReference type="AlphaFoldDB" id="A0A915C429"/>
<sequence>SRRMASVVTESSAPFSIILERSRHRRREFSFFLTALR</sequence>
<reference evidence="2" key="1">
    <citation type="submission" date="2022-11" db="UniProtKB">
        <authorList>
            <consortium name="WormBaseParasite"/>
        </authorList>
    </citation>
    <scope>IDENTIFICATION</scope>
</reference>
<dbReference type="WBParaSite" id="PgR082_g036_t02">
    <property type="protein sequence ID" value="PgR082_g036_t02"/>
    <property type="gene ID" value="PgR082_g036"/>
</dbReference>
<keyword evidence="1" id="KW-1185">Reference proteome</keyword>
<organism evidence="1 2">
    <name type="scientific">Parascaris univalens</name>
    <name type="common">Nematode worm</name>
    <dbReference type="NCBI Taxonomy" id="6257"/>
    <lineage>
        <taxon>Eukaryota</taxon>
        <taxon>Metazoa</taxon>
        <taxon>Ecdysozoa</taxon>
        <taxon>Nematoda</taxon>
        <taxon>Chromadorea</taxon>
        <taxon>Rhabditida</taxon>
        <taxon>Spirurina</taxon>
        <taxon>Ascaridomorpha</taxon>
        <taxon>Ascaridoidea</taxon>
        <taxon>Ascarididae</taxon>
        <taxon>Parascaris</taxon>
    </lineage>
</organism>
<evidence type="ECO:0000313" key="1">
    <source>
        <dbReference type="Proteomes" id="UP000887569"/>
    </source>
</evidence>
<evidence type="ECO:0000313" key="2">
    <source>
        <dbReference type="WBParaSite" id="PgR082_g036_t02"/>
    </source>
</evidence>
<dbReference type="Proteomes" id="UP000887569">
    <property type="component" value="Unplaced"/>
</dbReference>
<accession>A0A915C429</accession>
<proteinExistence type="predicted"/>